<organism evidence="6 7">
    <name type="scientific">Thelephora terrestris</name>
    <dbReference type="NCBI Taxonomy" id="56493"/>
    <lineage>
        <taxon>Eukaryota</taxon>
        <taxon>Fungi</taxon>
        <taxon>Dikarya</taxon>
        <taxon>Basidiomycota</taxon>
        <taxon>Agaricomycotina</taxon>
        <taxon>Agaricomycetes</taxon>
        <taxon>Thelephorales</taxon>
        <taxon>Thelephoraceae</taxon>
        <taxon>Thelephora</taxon>
    </lineage>
</organism>
<proteinExistence type="inferred from homology"/>
<dbReference type="EMBL" id="WIUZ02000001">
    <property type="protein sequence ID" value="KAF9792643.1"/>
    <property type="molecule type" value="Genomic_DNA"/>
</dbReference>
<accession>A0A9P6HQ30</accession>
<evidence type="ECO:0000259" key="5">
    <source>
        <dbReference type="PROSITE" id="PS51203"/>
    </source>
</evidence>
<evidence type="ECO:0000256" key="3">
    <source>
        <dbReference type="RuleBase" id="RU003616"/>
    </source>
</evidence>
<dbReference type="Pfam" id="PF00011">
    <property type="entry name" value="HSP20"/>
    <property type="match status" value="1"/>
</dbReference>
<keyword evidence="1 6" id="KW-0346">Stress response</keyword>
<dbReference type="CDD" id="cd06464">
    <property type="entry name" value="ACD_sHsps-like"/>
    <property type="match status" value="1"/>
</dbReference>
<dbReference type="InterPro" id="IPR007052">
    <property type="entry name" value="CS_dom"/>
</dbReference>
<evidence type="ECO:0000313" key="6">
    <source>
        <dbReference type="EMBL" id="KAF9792643.1"/>
    </source>
</evidence>
<dbReference type="PROSITE" id="PS51203">
    <property type="entry name" value="CS"/>
    <property type="match status" value="1"/>
</dbReference>
<dbReference type="InterPro" id="IPR031107">
    <property type="entry name" value="Small_HSP"/>
</dbReference>
<evidence type="ECO:0000256" key="1">
    <source>
        <dbReference type="ARBA" id="ARBA00023016"/>
    </source>
</evidence>
<reference evidence="6" key="1">
    <citation type="journal article" date="2020" name="Nat. Commun.">
        <title>Large-scale genome sequencing of mycorrhizal fungi provides insights into the early evolution of symbiotic traits.</title>
        <authorList>
            <person name="Miyauchi S."/>
            <person name="Kiss E."/>
            <person name="Kuo A."/>
            <person name="Drula E."/>
            <person name="Kohler A."/>
            <person name="Sanchez-Garcia M."/>
            <person name="Morin E."/>
            <person name="Andreopoulos B."/>
            <person name="Barry K.W."/>
            <person name="Bonito G."/>
            <person name="Buee M."/>
            <person name="Carver A."/>
            <person name="Chen C."/>
            <person name="Cichocki N."/>
            <person name="Clum A."/>
            <person name="Culley D."/>
            <person name="Crous P.W."/>
            <person name="Fauchery L."/>
            <person name="Girlanda M."/>
            <person name="Hayes R.D."/>
            <person name="Keri Z."/>
            <person name="LaButti K."/>
            <person name="Lipzen A."/>
            <person name="Lombard V."/>
            <person name="Magnuson J."/>
            <person name="Maillard F."/>
            <person name="Murat C."/>
            <person name="Nolan M."/>
            <person name="Ohm R.A."/>
            <person name="Pangilinan J."/>
            <person name="Pereira M.F."/>
            <person name="Perotto S."/>
            <person name="Peter M."/>
            <person name="Pfister S."/>
            <person name="Riley R."/>
            <person name="Sitrit Y."/>
            <person name="Stielow J.B."/>
            <person name="Szollosi G."/>
            <person name="Zifcakova L."/>
            <person name="Stursova M."/>
            <person name="Spatafora J.W."/>
            <person name="Tedersoo L."/>
            <person name="Vaario L.M."/>
            <person name="Yamada A."/>
            <person name="Yan M."/>
            <person name="Wang P."/>
            <person name="Xu J."/>
            <person name="Bruns T."/>
            <person name="Baldrian P."/>
            <person name="Vilgalys R."/>
            <person name="Dunand C."/>
            <person name="Henrissat B."/>
            <person name="Grigoriev I.V."/>
            <person name="Hibbett D."/>
            <person name="Nagy L.G."/>
            <person name="Martin F.M."/>
        </authorList>
    </citation>
    <scope>NUCLEOTIDE SEQUENCE</scope>
    <source>
        <strain evidence="6">UH-Tt-Lm1</strain>
    </source>
</reference>
<reference evidence="6" key="2">
    <citation type="submission" date="2020-11" db="EMBL/GenBank/DDBJ databases">
        <authorList>
            <consortium name="DOE Joint Genome Institute"/>
            <person name="Kuo A."/>
            <person name="Miyauchi S."/>
            <person name="Kiss E."/>
            <person name="Drula E."/>
            <person name="Kohler A."/>
            <person name="Sanchez-Garcia M."/>
            <person name="Andreopoulos B."/>
            <person name="Barry K.W."/>
            <person name="Bonito G."/>
            <person name="Buee M."/>
            <person name="Carver A."/>
            <person name="Chen C."/>
            <person name="Cichocki N."/>
            <person name="Clum A."/>
            <person name="Culley D."/>
            <person name="Crous P.W."/>
            <person name="Fauchery L."/>
            <person name="Girlanda M."/>
            <person name="Hayes R."/>
            <person name="Keri Z."/>
            <person name="Labutti K."/>
            <person name="Lipzen A."/>
            <person name="Lombard V."/>
            <person name="Magnuson J."/>
            <person name="Maillard F."/>
            <person name="Morin E."/>
            <person name="Murat C."/>
            <person name="Nolan M."/>
            <person name="Ohm R."/>
            <person name="Pangilinan J."/>
            <person name="Pereira M."/>
            <person name="Perotto S."/>
            <person name="Peter M."/>
            <person name="Riley R."/>
            <person name="Sitrit Y."/>
            <person name="Stielow B."/>
            <person name="Szollosi G."/>
            <person name="Zifcakova L."/>
            <person name="Stursova M."/>
            <person name="Spatafora J.W."/>
            <person name="Tedersoo L."/>
            <person name="Vaario L.-M."/>
            <person name="Yamada A."/>
            <person name="Yan M."/>
            <person name="Wang P."/>
            <person name="Xu J."/>
            <person name="Bruns T."/>
            <person name="Baldrian P."/>
            <person name="Vilgalys R."/>
            <person name="Henrissat B."/>
            <person name="Grigoriev I.V."/>
            <person name="Hibbett D."/>
            <person name="Nagy L.G."/>
            <person name="Martin F.M."/>
        </authorList>
    </citation>
    <scope>NUCLEOTIDE SEQUENCE</scope>
    <source>
        <strain evidence="6">UH-Tt-Lm1</strain>
    </source>
</reference>
<sequence length="150" mass="17122">MSLTHFYPPTDIERWLNEDMFLPFRGRRFTPFVDETHTVRTMQPRMDLYENKDKNLMTATFELPGLTKDNVQIDIQNGNLAVSGETSTSSEQQEDGFAIKERKSGKFVRTIRLPDGTQPKDVKASMENGVLTVSYPKSSPGQGYQRISIE</sequence>
<comment type="caution">
    <text evidence="6">The sequence shown here is derived from an EMBL/GenBank/DDBJ whole genome shotgun (WGS) entry which is preliminary data.</text>
</comment>
<dbReference type="InterPro" id="IPR002068">
    <property type="entry name" value="A-crystallin/Hsp20_dom"/>
</dbReference>
<gene>
    <name evidence="6" type="ORF">BJ322DRAFT_1030541</name>
</gene>
<dbReference type="SUPFAM" id="SSF49764">
    <property type="entry name" value="HSP20-like chaperones"/>
    <property type="match status" value="1"/>
</dbReference>
<evidence type="ECO:0000313" key="7">
    <source>
        <dbReference type="Proteomes" id="UP000736335"/>
    </source>
</evidence>
<dbReference type="Gene3D" id="2.60.40.790">
    <property type="match status" value="1"/>
</dbReference>
<dbReference type="AlphaFoldDB" id="A0A9P6HQ30"/>
<name>A0A9P6HQ30_9AGAM</name>
<keyword evidence="7" id="KW-1185">Reference proteome</keyword>
<dbReference type="InterPro" id="IPR008978">
    <property type="entry name" value="HSP20-like_chaperone"/>
</dbReference>
<protein>
    <submittedName>
        <fullName evidence="6">Small heat shock protein</fullName>
    </submittedName>
</protein>
<evidence type="ECO:0000259" key="4">
    <source>
        <dbReference type="PROSITE" id="PS01031"/>
    </source>
</evidence>
<dbReference type="Proteomes" id="UP000736335">
    <property type="component" value="Unassembled WGS sequence"/>
</dbReference>
<feature type="domain" description="SHSP" evidence="4">
    <location>
        <begin position="37"/>
        <end position="150"/>
    </location>
</feature>
<feature type="domain" description="CS" evidence="5">
    <location>
        <begin position="41"/>
        <end position="148"/>
    </location>
</feature>
<comment type="similarity">
    <text evidence="2 3">Belongs to the small heat shock protein (HSP20) family.</text>
</comment>
<dbReference type="PROSITE" id="PS01031">
    <property type="entry name" value="SHSP"/>
    <property type="match status" value="1"/>
</dbReference>
<evidence type="ECO:0000256" key="2">
    <source>
        <dbReference type="PROSITE-ProRule" id="PRU00285"/>
    </source>
</evidence>
<dbReference type="PANTHER" id="PTHR11527">
    <property type="entry name" value="HEAT-SHOCK PROTEIN 20 FAMILY MEMBER"/>
    <property type="match status" value="1"/>
</dbReference>
<dbReference type="OrthoDB" id="1431247at2759"/>